<protein>
    <recommendedName>
        <fullName evidence="4 14">Very-long-chain (3R)-3-hydroxyacyl-CoA dehydratase</fullName>
        <ecNumber evidence="4 14">4.2.1.134</ecNumber>
    </recommendedName>
</protein>
<reference evidence="17" key="2">
    <citation type="submission" date="2009-11" db="EMBL/GenBank/DDBJ databases">
        <title>The Genome Sequence of Allomyces macrogynus strain ATCC 38327.</title>
        <authorList>
            <consortium name="The Broad Institute Genome Sequencing Platform"/>
            <person name="Russ C."/>
            <person name="Cuomo C."/>
            <person name="Shea T."/>
            <person name="Young S.K."/>
            <person name="Zeng Q."/>
            <person name="Koehrsen M."/>
            <person name="Haas B."/>
            <person name="Borodovsky M."/>
            <person name="Guigo R."/>
            <person name="Alvarado L."/>
            <person name="Berlin A."/>
            <person name="Borenstein D."/>
            <person name="Chen Z."/>
            <person name="Engels R."/>
            <person name="Freedman E."/>
            <person name="Gellesch M."/>
            <person name="Goldberg J."/>
            <person name="Griggs A."/>
            <person name="Gujja S."/>
            <person name="Heiman D."/>
            <person name="Hepburn T."/>
            <person name="Howarth C."/>
            <person name="Jen D."/>
            <person name="Larson L."/>
            <person name="Lewis B."/>
            <person name="Mehta T."/>
            <person name="Park D."/>
            <person name="Pearson M."/>
            <person name="Roberts A."/>
            <person name="Saif S."/>
            <person name="Shenoy N."/>
            <person name="Sisk P."/>
            <person name="Stolte C."/>
            <person name="Sykes S."/>
            <person name="Walk T."/>
            <person name="White J."/>
            <person name="Yandava C."/>
            <person name="Burger G."/>
            <person name="Gray M.W."/>
            <person name="Holland P.W.H."/>
            <person name="King N."/>
            <person name="Lang F.B.F."/>
            <person name="Roger A.J."/>
            <person name="Ruiz-Trillo I."/>
            <person name="Lander E."/>
            <person name="Nusbaum C."/>
        </authorList>
    </citation>
    <scope>NUCLEOTIDE SEQUENCE [LARGE SCALE GENOMIC DNA]</scope>
    <source>
        <strain evidence="17">ATCC 38327</strain>
    </source>
</reference>
<keyword evidence="11 14" id="KW-0275">Fatty acid biosynthesis</keyword>
<comment type="catalytic activity">
    <reaction evidence="13 14">
        <text>a very-long-chain (3R)-3-hydroxyacyl-CoA = a very-long-chain (2E)-enoyl-CoA + H2O</text>
        <dbReference type="Rhea" id="RHEA:45812"/>
        <dbReference type="ChEBI" id="CHEBI:15377"/>
        <dbReference type="ChEBI" id="CHEBI:83728"/>
        <dbReference type="ChEBI" id="CHEBI:85440"/>
        <dbReference type="EC" id="4.2.1.134"/>
    </reaction>
</comment>
<dbReference type="eggNOG" id="KOG3187">
    <property type="taxonomic scope" value="Eukaryota"/>
</dbReference>
<gene>
    <name evidence="16" type="ORF">AMAG_16373</name>
</gene>
<dbReference type="GO" id="GO:0030497">
    <property type="term" value="P:fatty acid elongation"/>
    <property type="evidence" value="ECO:0007669"/>
    <property type="project" value="TreeGrafter"/>
</dbReference>
<feature type="transmembrane region" description="Helical" evidence="14">
    <location>
        <begin position="191"/>
        <end position="211"/>
    </location>
</feature>
<dbReference type="VEuPathDB" id="FungiDB:AMAG_16373"/>
<keyword evidence="17" id="KW-1185">Reference proteome</keyword>
<comment type="subcellular location">
    <subcellularLocation>
        <location evidence="14">Endoplasmic reticulum membrane</location>
        <topology evidence="14">Multi-pass membrane protein</topology>
    </subcellularLocation>
    <subcellularLocation>
        <location evidence="1">Membrane</location>
        <topology evidence="1">Multi-pass membrane protein</topology>
    </subcellularLocation>
</comment>
<feature type="compositionally biased region" description="Polar residues" evidence="15">
    <location>
        <begin position="14"/>
        <end position="25"/>
    </location>
</feature>
<dbReference type="EMBL" id="GG745375">
    <property type="protein sequence ID" value="KNE71949.1"/>
    <property type="molecule type" value="Genomic_DNA"/>
</dbReference>
<accession>A0A0L0TBK3</accession>
<keyword evidence="5 14" id="KW-0444">Lipid biosynthesis</keyword>
<feature type="transmembrane region" description="Helical" evidence="14">
    <location>
        <begin position="167"/>
        <end position="185"/>
    </location>
</feature>
<sequence length="302" mass="33808">MLAVGAVNLLWGVTRTSQPAPTDSRPPSENREQCDLSRQSARSPQTAPREPKAARPTAPAPVRRHCPAAVRSRRGQEHRCQHRTDIAMAGVLQRAYLLAYNGISFAGWAWILTCTIQTLAAGVPPSGLYAVVGHDLRYVQTLAAFEIVHALLGLVKSPLFTTTTQVFSRLLIVWVTLHTYTAAAVQEHWSFTTLVFAWSITECIRYAFYGLAQIDLKPYPLVWLRYTSFYPLYPLGVFSETSLIWHSLPFLAEQAGQLWVFAMYGILATYPPGLYMLYTYMIKQRRKVLGGKPAAGVKVKKH</sequence>
<keyword evidence="9 14" id="KW-0443">Lipid metabolism</keyword>
<dbReference type="PANTHER" id="PTHR11035">
    <property type="entry name" value="VERY-LONG-CHAIN (3R)-3-HYDROXYACYL-COA DEHYDRATASE"/>
    <property type="match status" value="1"/>
</dbReference>
<feature type="compositionally biased region" description="Basic and acidic residues" evidence="15">
    <location>
        <begin position="26"/>
        <end position="35"/>
    </location>
</feature>
<keyword evidence="14" id="KW-0256">Endoplasmic reticulum</keyword>
<dbReference type="InterPro" id="IPR007482">
    <property type="entry name" value="Tyr_Pase-like_PTPLA"/>
</dbReference>
<keyword evidence="7 14" id="KW-0276">Fatty acid metabolism</keyword>
<dbReference type="GO" id="GO:0030148">
    <property type="term" value="P:sphingolipid biosynthetic process"/>
    <property type="evidence" value="ECO:0007669"/>
    <property type="project" value="TreeGrafter"/>
</dbReference>
<dbReference type="OrthoDB" id="46988at2759"/>
<dbReference type="GO" id="GO:0005789">
    <property type="term" value="C:endoplasmic reticulum membrane"/>
    <property type="evidence" value="ECO:0007669"/>
    <property type="project" value="UniProtKB-SubCell"/>
</dbReference>
<keyword evidence="8 14" id="KW-1133">Transmembrane helix</keyword>
<evidence type="ECO:0000256" key="15">
    <source>
        <dbReference type="SAM" id="MobiDB-lite"/>
    </source>
</evidence>
<dbReference type="Proteomes" id="UP000054350">
    <property type="component" value="Unassembled WGS sequence"/>
</dbReference>
<evidence type="ECO:0000256" key="5">
    <source>
        <dbReference type="ARBA" id="ARBA00022516"/>
    </source>
</evidence>
<evidence type="ECO:0000256" key="3">
    <source>
        <dbReference type="ARBA" id="ARBA00007811"/>
    </source>
</evidence>
<evidence type="ECO:0000256" key="13">
    <source>
        <dbReference type="ARBA" id="ARBA00036671"/>
    </source>
</evidence>
<evidence type="ECO:0000256" key="11">
    <source>
        <dbReference type="ARBA" id="ARBA00023160"/>
    </source>
</evidence>
<dbReference type="STRING" id="578462.A0A0L0TBK3"/>
<evidence type="ECO:0000256" key="10">
    <source>
        <dbReference type="ARBA" id="ARBA00023136"/>
    </source>
</evidence>
<keyword evidence="12 14" id="KW-0456">Lyase</keyword>
<evidence type="ECO:0000256" key="9">
    <source>
        <dbReference type="ARBA" id="ARBA00023098"/>
    </source>
</evidence>
<feature type="compositionally biased region" description="Polar residues" evidence="15">
    <location>
        <begin position="36"/>
        <end position="46"/>
    </location>
</feature>
<reference evidence="16 17" key="1">
    <citation type="submission" date="2009-11" db="EMBL/GenBank/DDBJ databases">
        <title>Annotation of Allomyces macrogynus ATCC 38327.</title>
        <authorList>
            <consortium name="The Broad Institute Genome Sequencing Platform"/>
            <person name="Russ C."/>
            <person name="Cuomo C."/>
            <person name="Burger G."/>
            <person name="Gray M.W."/>
            <person name="Holland P.W.H."/>
            <person name="King N."/>
            <person name="Lang F.B.F."/>
            <person name="Roger A.J."/>
            <person name="Ruiz-Trillo I."/>
            <person name="Young S.K."/>
            <person name="Zeng Q."/>
            <person name="Gargeya S."/>
            <person name="Fitzgerald M."/>
            <person name="Haas B."/>
            <person name="Abouelleil A."/>
            <person name="Alvarado L."/>
            <person name="Arachchi H.M."/>
            <person name="Berlin A."/>
            <person name="Chapman S.B."/>
            <person name="Gearin G."/>
            <person name="Goldberg J."/>
            <person name="Griggs A."/>
            <person name="Gujja S."/>
            <person name="Hansen M."/>
            <person name="Heiman D."/>
            <person name="Howarth C."/>
            <person name="Larimer J."/>
            <person name="Lui A."/>
            <person name="MacDonald P.J.P."/>
            <person name="McCowen C."/>
            <person name="Montmayeur A."/>
            <person name="Murphy C."/>
            <person name="Neiman D."/>
            <person name="Pearson M."/>
            <person name="Priest M."/>
            <person name="Roberts A."/>
            <person name="Saif S."/>
            <person name="Shea T."/>
            <person name="Sisk P."/>
            <person name="Stolte C."/>
            <person name="Sykes S."/>
            <person name="Wortman J."/>
            <person name="Nusbaum C."/>
            <person name="Birren B."/>
        </authorList>
    </citation>
    <scope>NUCLEOTIDE SEQUENCE [LARGE SCALE GENOMIC DNA]</scope>
    <source>
        <strain evidence="16 17">ATCC 38327</strain>
    </source>
</reference>
<proteinExistence type="inferred from homology"/>
<evidence type="ECO:0000256" key="2">
    <source>
        <dbReference type="ARBA" id="ARBA00005194"/>
    </source>
</evidence>
<feature type="region of interest" description="Disordered" evidence="15">
    <location>
        <begin position="13"/>
        <end position="78"/>
    </location>
</feature>
<evidence type="ECO:0000313" key="17">
    <source>
        <dbReference type="Proteomes" id="UP000054350"/>
    </source>
</evidence>
<evidence type="ECO:0000256" key="4">
    <source>
        <dbReference type="ARBA" id="ARBA00013122"/>
    </source>
</evidence>
<organism evidence="16 17">
    <name type="scientific">Allomyces macrogynus (strain ATCC 38327)</name>
    <name type="common">Allomyces javanicus var. macrogynus</name>
    <dbReference type="NCBI Taxonomy" id="578462"/>
    <lineage>
        <taxon>Eukaryota</taxon>
        <taxon>Fungi</taxon>
        <taxon>Fungi incertae sedis</taxon>
        <taxon>Blastocladiomycota</taxon>
        <taxon>Blastocladiomycetes</taxon>
        <taxon>Blastocladiales</taxon>
        <taxon>Blastocladiaceae</taxon>
        <taxon>Allomyces</taxon>
    </lineage>
</organism>
<evidence type="ECO:0000256" key="6">
    <source>
        <dbReference type="ARBA" id="ARBA00022692"/>
    </source>
</evidence>
<feature type="transmembrane region" description="Helical" evidence="14">
    <location>
        <begin position="97"/>
        <end position="118"/>
    </location>
</feature>
<name>A0A0L0TBK3_ALLM3</name>
<dbReference type="Pfam" id="PF04387">
    <property type="entry name" value="PTPLA"/>
    <property type="match status" value="1"/>
</dbReference>
<feature type="transmembrane region" description="Helical" evidence="14">
    <location>
        <begin position="232"/>
        <end position="252"/>
    </location>
</feature>
<keyword evidence="10 14" id="KW-0472">Membrane</keyword>
<comment type="function">
    <text evidence="14">Catalyzes the third of the four reactions of the long-chain fatty acids elongation cycle. This endoplasmic reticulum-bound enzymatic process, allows the addition of two carbons to the chain of long- and very long-chain fatty acids/VLCFAs per cycle. This enzyme catalyzes the dehydration of the 3-hydroxyacyl-CoA intermediate into trans-2,3-enoyl-CoA, within each cycle of fatty acid elongation. Thereby, it participates to the production of VLCFAs of different chain lengths that are involved in multiple biological processes as precursors of membrane lipids and lipid mediators.</text>
</comment>
<dbReference type="EC" id="4.2.1.134" evidence="4 14"/>
<comment type="pathway">
    <text evidence="2 14">Lipid metabolism; fatty acid biosynthesis.</text>
</comment>
<dbReference type="PANTHER" id="PTHR11035:SF3">
    <property type="entry name" value="VERY-LONG-CHAIN (3R)-3-HYDROXYACYL-COA DEHYDRATASE"/>
    <property type="match status" value="1"/>
</dbReference>
<keyword evidence="6 14" id="KW-0812">Transmembrane</keyword>
<feature type="transmembrane region" description="Helical" evidence="14">
    <location>
        <begin position="258"/>
        <end position="278"/>
    </location>
</feature>
<evidence type="ECO:0000313" key="16">
    <source>
        <dbReference type="EMBL" id="KNE71949.1"/>
    </source>
</evidence>
<evidence type="ECO:0000256" key="14">
    <source>
        <dbReference type="RuleBase" id="RU363109"/>
    </source>
</evidence>
<dbReference type="GO" id="GO:0042761">
    <property type="term" value="P:very long-chain fatty acid biosynthetic process"/>
    <property type="evidence" value="ECO:0007669"/>
    <property type="project" value="TreeGrafter"/>
</dbReference>
<dbReference type="GO" id="GO:0102158">
    <property type="term" value="F:very-long-chain (3R)-3-hydroxyacyl-CoA dehydratase activity"/>
    <property type="evidence" value="ECO:0007669"/>
    <property type="project" value="UniProtKB-EC"/>
</dbReference>
<dbReference type="OMA" id="VMYTYMM"/>
<evidence type="ECO:0000256" key="1">
    <source>
        <dbReference type="ARBA" id="ARBA00004141"/>
    </source>
</evidence>
<evidence type="ECO:0000256" key="12">
    <source>
        <dbReference type="ARBA" id="ARBA00023239"/>
    </source>
</evidence>
<dbReference type="UniPathway" id="UPA00094"/>
<comment type="similarity">
    <text evidence="3 14">Belongs to the very long-chain fatty acids dehydratase HACD family.</text>
</comment>
<feature type="transmembrane region" description="Helical" evidence="14">
    <location>
        <begin position="138"/>
        <end position="155"/>
    </location>
</feature>
<dbReference type="AlphaFoldDB" id="A0A0L0TBK3"/>
<evidence type="ECO:0000256" key="7">
    <source>
        <dbReference type="ARBA" id="ARBA00022832"/>
    </source>
</evidence>
<evidence type="ECO:0000256" key="8">
    <source>
        <dbReference type="ARBA" id="ARBA00022989"/>
    </source>
</evidence>